<evidence type="ECO:0000259" key="2">
    <source>
        <dbReference type="Pfam" id="PF14062"/>
    </source>
</evidence>
<name>A0A2T0TFT3_9PSEU</name>
<organism evidence="3 4">
    <name type="scientific">Umezawaea tangerina</name>
    <dbReference type="NCBI Taxonomy" id="84725"/>
    <lineage>
        <taxon>Bacteria</taxon>
        <taxon>Bacillati</taxon>
        <taxon>Actinomycetota</taxon>
        <taxon>Actinomycetes</taxon>
        <taxon>Pseudonocardiales</taxon>
        <taxon>Pseudonocardiaceae</taxon>
        <taxon>Umezawaea</taxon>
    </lineage>
</organism>
<gene>
    <name evidence="3" type="ORF">CLV43_10253</name>
</gene>
<dbReference type="AlphaFoldDB" id="A0A2T0TFT3"/>
<dbReference type="Pfam" id="PF14062">
    <property type="entry name" value="DUF4253"/>
    <property type="match status" value="1"/>
</dbReference>
<keyword evidence="4" id="KW-1185">Reference proteome</keyword>
<feature type="region of interest" description="Disordered" evidence="1">
    <location>
        <begin position="16"/>
        <end position="43"/>
    </location>
</feature>
<protein>
    <submittedName>
        <fullName evidence="3">Uncharacterized protein DUF4253</fullName>
    </submittedName>
</protein>
<dbReference type="RefSeq" id="WP_106186114.1">
    <property type="nucleotide sequence ID" value="NZ_PVTF01000002.1"/>
</dbReference>
<reference evidence="3 4" key="1">
    <citation type="submission" date="2018-03" db="EMBL/GenBank/DDBJ databases">
        <title>Genomic Encyclopedia of Archaeal and Bacterial Type Strains, Phase II (KMG-II): from individual species to whole genera.</title>
        <authorList>
            <person name="Goeker M."/>
        </authorList>
    </citation>
    <scope>NUCLEOTIDE SEQUENCE [LARGE SCALE GENOMIC DNA]</scope>
    <source>
        <strain evidence="3 4">DSM 44720</strain>
    </source>
</reference>
<accession>A0A2T0TFT3</accession>
<evidence type="ECO:0000313" key="3">
    <source>
        <dbReference type="EMBL" id="PRY44488.1"/>
    </source>
</evidence>
<evidence type="ECO:0000313" key="4">
    <source>
        <dbReference type="Proteomes" id="UP000239494"/>
    </source>
</evidence>
<feature type="domain" description="DUF4253" evidence="2">
    <location>
        <begin position="174"/>
        <end position="282"/>
    </location>
</feature>
<dbReference type="EMBL" id="PVTF01000002">
    <property type="protein sequence ID" value="PRY44488.1"/>
    <property type="molecule type" value="Genomic_DNA"/>
</dbReference>
<comment type="caution">
    <text evidence="3">The sequence shown here is derived from an EMBL/GenBank/DDBJ whole genome shotgun (WGS) entry which is preliminary data.</text>
</comment>
<proteinExistence type="predicted"/>
<dbReference type="OrthoDB" id="7839592at2"/>
<dbReference type="InterPro" id="IPR025349">
    <property type="entry name" value="DUF4253"/>
</dbReference>
<sequence length="282" mass="30708">MTSEPPLPAELRALFTDGTDGRSLAVGLPPGRPVVSEEEEGDRPAFWLSDKPAPEGLWARLRAEHARSGLWPLLLDALDDDDEEYRPWGNGEVVPGDMSSPADHDPAKLLATWWDDYTSENPDDTLTPAERLAVTAPYGHTWPGLSQPPPARIDPDRAADGLAEQLLAGHNSMRLGLVAATRGSDALTTAGWTGPVNHTNDTAEISAVLRNWEDRFGARIIGLGFATLVLSISSPPTTQAEALAVAAEHFAFCPDNIWQGTETLSAYAERLINDHSWTFWWD</sequence>
<evidence type="ECO:0000256" key="1">
    <source>
        <dbReference type="SAM" id="MobiDB-lite"/>
    </source>
</evidence>
<dbReference type="Proteomes" id="UP000239494">
    <property type="component" value="Unassembled WGS sequence"/>
</dbReference>